<dbReference type="PANTHER" id="PTHR43004:SF19">
    <property type="entry name" value="BINDING MONOOXYGENASE, PUTATIVE (JCVI)-RELATED"/>
    <property type="match status" value="1"/>
</dbReference>
<evidence type="ECO:0000256" key="3">
    <source>
        <dbReference type="ARBA" id="ARBA00022827"/>
    </source>
</evidence>
<protein>
    <submittedName>
        <fullName evidence="5">Pentachlorophenol 4-monooxygenase</fullName>
        <ecNumber evidence="5">1.14.13.50</ecNumber>
    </submittedName>
</protein>
<keyword evidence="2" id="KW-0285">Flavoprotein</keyword>
<comment type="cofactor">
    <cofactor evidence="1">
        <name>FAD</name>
        <dbReference type="ChEBI" id="CHEBI:57692"/>
    </cofactor>
</comment>
<dbReference type="InterPro" id="IPR050641">
    <property type="entry name" value="RIFMO-like"/>
</dbReference>
<organism evidence="5 6">
    <name type="scientific">Aminobacter aminovorans</name>
    <name type="common">Chelatobacter heintzii</name>
    <dbReference type="NCBI Taxonomy" id="83263"/>
    <lineage>
        <taxon>Bacteria</taxon>
        <taxon>Pseudomonadati</taxon>
        <taxon>Pseudomonadota</taxon>
        <taxon>Alphaproteobacteria</taxon>
        <taxon>Hyphomicrobiales</taxon>
        <taxon>Phyllobacteriaceae</taxon>
        <taxon>Aminobacter</taxon>
    </lineage>
</organism>
<dbReference type="GO" id="GO:0071949">
    <property type="term" value="F:FAD binding"/>
    <property type="evidence" value="ECO:0007669"/>
    <property type="project" value="InterPro"/>
</dbReference>
<sequence length="417" mass="45240">MLPDHTDIIIIGAGPTGMALSIALHQAGVDHLLVDKLDQGQNTSRAGVIHAHTLEALTRLGVTDRMVELGVKVDRFAVRDRDRALLNLRFGKLPTNHPYLLMLPQNLTEQVLAERIAALGGFVHRGFTATGVLQDRDQAIVTLSKNGVEHRISARYVVGGDGAHSVVRQATGFDFEGATYEGSFVLADVSLEWPLTEKEVSLFFSPAGMVVVAPLPDGTFRVVATMDDAPEQPQIADIQRLLESRGPERERAKVTALSWSSRFRLHHRLASSYRKDRLFLMGDAAHVHSPAGGQGMNTGLVDAVVLGELLGDVINGIREEAALDLYERLRRPAAEKVLSIAGTMTGMATTRGPIRRLIRNMMLSLVNLNPIARRRIQMNLSGLSRAASAQLPPAAVSAARIDDTTDAARVRSFKAAA</sequence>
<evidence type="ECO:0000259" key="4">
    <source>
        <dbReference type="Pfam" id="PF01494"/>
    </source>
</evidence>
<proteinExistence type="predicted"/>
<evidence type="ECO:0000313" key="5">
    <source>
        <dbReference type="EMBL" id="SUY28440.1"/>
    </source>
</evidence>
<evidence type="ECO:0000313" key="6">
    <source>
        <dbReference type="Proteomes" id="UP000254701"/>
    </source>
</evidence>
<reference evidence="5 6" key="1">
    <citation type="submission" date="2018-06" db="EMBL/GenBank/DDBJ databases">
        <authorList>
            <consortium name="Pathogen Informatics"/>
            <person name="Doyle S."/>
        </authorList>
    </citation>
    <scope>NUCLEOTIDE SEQUENCE [LARGE SCALE GENOMIC DNA]</scope>
    <source>
        <strain evidence="5 6">NCTC10684</strain>
    </source>
</reference>
<dbReference type="Gene3D" id="3.50.50.60">
    <property type="entry name" value="FAD/NAD(P)-binding domain"/>
    <property type="match status" value="1"/>
</dbReference>
<dbReference type="EMBL" id="UFSM01000002">
    <property type="protein sequence ID" value="SUY28440.1"/>
    <property type="molecule type" value="Genomic_DNA"/>
</dbReference>
<feature type="domain" description="FAD-binding" evidence="4">
    <location>
        <begin position="6"/>
        <end position="339"/>
    </location>
</feature>
<gene>
    <name evidence="5" type="primary">pcpB</name>
    <name evidence="5" type="ORF">NCTC10684_05144</name>
</gene>
<dbReference type="PRINTS" id="PR00420">
    <property type="entry name" value="RNGMNOXGNASE"/>
</dbReference>
<dbReference type="Pfam" id="PF01494">
    <property type="entry name" value="FAD_binding_3"/>
    <property type="match status" value="1"/>
</dbReference>
<keyword evidence="3" id="KW-0274">FAD</keyword>
<dbReference type="RefSeq" id="WP_115734158.1">
    <property type="nucleotide sequence ID" value="NZ_BAAAVY010000001.1"/>
</dbReference>
<dbReference type="InterPro" id="IPR002938">
    <property type="entry name" value="FAD-bd"/>
</dbReference>
<evidence type="ECO:0000256" key="2">
    <source>
        <dbReference type="ARBA" id="ARBA00022630"/>
    </source>
</evidence>
<dbReference type="InterPro" id="IPR036188">
    <property type="entry name" value="FAD/NAD-bd_sf"/>
</dbReference>
<dbReference type="Gene3D" id="3.30.70.2450">
    <property type="match status" value="1"/>
</dbReference>
<dbReference type="SUPFAM" id="SSF51905">
    <property type="entry name" value="FAD/NAD(P)-binding domain"/>
    <property type="match status" value="1"/>
</dbReference>
<keyword evidence="5" id="KW-0560">Oxidoreductase</keyword>
<accession>A0A381IL38</accession>
<dbReference type="AlphaFoldDB" id="A0A381IL38"/>
<name>A0A381IL38_AMIAI</name>
<keyword evidence="5" id="KW-0503">Monooxygenase</keyword>
<dbReference type="GO" id="GO:0018677">
    <property type="term" value="F:pentachlorophenol monooxygenase activity"/>
    <property type="evidence" value="ECO:0007669"/>
    <property type="project" value="UniProtKB-EC"/>
</dbReference>
<dbReference type="Proteomes" id="UP000254701">
    <property type="component" value="Unassembled WGS sequence"/>
</dbReference>
<dbReference type="PANTHER" id="PTHR43004">
    <property type="entry name" value="TRK SYSTEM POTASSIUM UPTAKE PROTEIN"/>
    <property type="match status" value="1"/>
</dbReference>
<dbReference type="EC" id="1.14.13.50" evidence="5"/>
<evidence type="ECO:0000256" key="1">
    <source>
        <dbReference type="ARBA" id="ARBA00001974"/>
    </source>
</evidence>
<dbReference type="OrthoDB" id="9791689at2"/>